<dbReference type="PANTHER" id="PTHR33395">
    <property type="entry name" value="TRANSCRIPTASE, PUTATIVE-RELATED-RELATED"/>
    <property type="match status" value="1"/>
</dbReference>
<evidence type="ECO:0000313" key="2">
    <source>
        <dbReference type="Proteomes" id="UP001431783"/>
    </source>
</evidence>
<dbReference type="GO" id="GO:0061343">
    <property type="term" value="P:cell adhesion involved in heart morphogenesis"/>
    <property type="evidence" value="ECO:0007669"/>
    <property type="project" value="TreeGrafter"/>
</dbReference>
<dbReference type="PANTHER" id="PTHR33395:SF21">
    <property type="entry name" value="PERICARDIN"/>
    <property type="match status" value="1"/>
</dbReference>
<dbReference type="Proteomes" id="UP001431783">
    <property type="component" value="Unassembled WGS sequence"/>
</dbReference>
<protein>
    <submittedName>
        <fullName evidence="1">Uncharacterized protein</fullName>
    </submittedName>
</protein>
<dbReference type="EMBL" id="JARQZJ010000136">
    <property type="protein sequence ID" value="KAK9892583.1"/>
    <property type="molecule type" value="Genomic_DNA"/>
</dbReference>
<dbReference type="AlphaFoldDB" id="A0AAW1VBL4"/>
<sequence>MNKFINFCANLNFLQLVSKPTRYLTNKPSTLDWVFVNDEHSISELSYHSPIGTSDNVVLTADIRHSFDPLNMQTNYVSYRVVNYDEITNIKWQTLLRPLEDPNEIWNLLHATVTSLSTKHSYVGQ</sequence>
<gene>
    <name evidence="1" type="ORF">WA026_020965</name>
</gene>
<evidence type="ECO:0000313" key="1">
    <source>
        <dbReference type="EMBL" id="KAK9892583.1"/>
    </source>
</evidence>
<proteinExistence type="predicted"/>
<comment type="caution">
    <text evidence="1">The sequence shown here is derived from an EMBL/GenBank/DDBJ whole genome shotgun (WGS) entry which is preliminary data.</text>
</comment>
<organism evidence="1 2">
    <name type="scientific">Henosepilachna vigintioctopunctata</name>
    <dbReference type="NCBI Taxonomy" id="420089"/>
    <lineage>
        <taxon>Eukaryota</taxon>
        <taxon>Metazoa</taxon>
        <taxon>Ecdysozoa</taxon>
        <taxon>Arthropoda</taxon>
        <taxon>Hexapoda</taxon>
        <taxon>Insecta</taxon>
        <taxon>Pterygota</taxon>
        <taxon>Neoptera</taxon>
        <taxon>Endopterygota</taxon>
        <taxon>Coleoptera</taxon>
        <taxon>Polyphaga</taxon>
        <taxon>Cucujiformia</taxon>
        <taxon>Coccinelloidea</taxon>
        <taxon>Coccinellidae</taxon>
        <taxon>Epilachninae</taxon>
        <taxon>Epilachnini</taxon>
        <taxon>Henosepilachna</taxon>
    </lineage>
</organism>
<accession>A0AAW1VBL4</accession>
<name>A0AAW1VBL4_9CUCU</name>
<dbReference type="GO" id="GO:0031012">
    <property type="term" value="C:extracellular matrix"/>
    <property type="evidence" value="ECO:0007669"/>
    <property type="project" value="TreeGrafter"/>
</dbReference>
<reference evidence="1 2" key="1">
    <citation type="submission" date="2023-03" db="EMBL/GenBank/DDBJ databases">
        <title>Genome insight into feeding habits of ladybird beetles.</title>
        <authorList>
            <person name="Li H.-S."/>
            <person name="Huang Y.-H."/>
            <person name="Pang H."/>
        </authorList>
    </citation>
    <scope>NUCLEOTIDE SEQUENCE [LARGE SCALE GENOMIC DNA]</scope>
    <source>
        <strain evidence="1">SYSU_2023b</strain>
        <tissue evidence="1">Whole body</tissue>
    </source>
</reference>
<keyword evidence="2" id="KW-1185">Reference proteome</keyword>
<dbReference type="GO" id="GO:0007508">
    <property type="term" value="P:larval heart development"/>
    <property type="evidence" value="ECO:0007669"/>
    <property type="project" value="TreeGrafter"/>
</dbReference>